<evidence type="ECO:0000313" key="5">
    <source>
        <dbReference type="Proteomes" id="UP000574390"/>
    </source>
</evidence>
<accession>A0A7J6R4T4</accession>
<protein>
    <submittedName>
        <fullName evidence="2">Uncharacterized protein</fullName>
    </submittedName>
</protein>
<dbReference type="Proteomes" id="UP000574390">
    <property type="component" value="Unassembled WGS sequence"/>
</dbReference>
<name>A0A7J6R4T4_PEROL</name>
<comment type="caution">
    <text evidence="2">The sequence shown here is derived from an EMBL/GenBank/DDBJ whole genome shotgun (WGS) entry which is preliminary data.</text>
</comment>
<dbReference type="EMBL" id="JABANO010028194">
    <property type="protein sequence ID" value="KAF4715573.1"/>
    <property type="molecule type" value="Genomic_DNA"/>
</dbReference>
<proteinExistence type="predicted"/>
<evidence type="ECO:0000313" key="3">
    <source>
        <dbReference type="EMBL" id="KAF4746664.1"/>
    </source>
</evidence>
<reference evidence="4 5" key="1">
    <citation type="submission" date="2020-04" db="EMBL/GenBank/DDBJ databases">
        <title>Perkinsus olseni comparative genomics.</title>
        <authorList>
            <person name="Bogema D.R."/>
        </authorList>
    </citation>
    <scope>NUCLEOTIDE SEQUENCE [LARGE SCALE GENOMIC DNA]</scope>
    <source>
        <strain evidence="3">ATCC PRA-205</strain>
        <strain evidence="2 4">ATCC PRA-207</strain>
    </source>
</reference>
<organism evidence="2 4">
    <name type="scientific">Perkinsus olseni</name>
    <name type="common">Perkinsus atlanticus</name>
    <dbReference type="NCBI Taxonomy" id="32597"/>
    <lineage>
        <taxon>Eukaryota</taxon>
        <taxon>Sar</taxon>
        <taxon>Alveolata</taxon>
        <taxon>Perkinsozoa</taxon>
        <taxon>Perkinsea</taxon>
        <taxon>Perkinsida</taxon>
        <taxon>Perkinsidae</taxon>
        <taxon>Perkinsus</taxon>
    </lineage>
</organism>
<evidence type="ECO:0000256" key="1">
    <source>
        <dbReference type="SAM" id="MobiDB-lite"/>
    </source>
</evidence>
<feature type="region of interest" description="Disordered" evidence="1">
    <location>
        <begin position="232"/>
        <end position="287"/>
    </location>
</feature>
<evidence type="ECO:0000313" key="4">
    <source>
        <dbReference type="Proteomes" id="UP000553632"/>
    </source>
</evidence>
<evidence type="ECO:0000313" key="2">
    <source>
        <dbReference type="EMBL" id="KAF4715573.1"/>
    </source>
</evidence>
<gene>
    <name evidence="3" type="ORF">FOZ62_001689</name>
    <name evidence="2" type="ORF">FOZ63_005110</name>
</gene>
<dbReference type="Proteomes" id="UP000553632">
    <property type="component" value="Unassembled WGS sequence"/>
</dbReference>
<dbReference type="AlphaFoldDB" id="A0A7J6R4T4"/>
<sequence>MAPSTCFGYRVAFGTEFTVHYNVNSNEVPWERHMLEHIKTAWPALAGTDFSVVYQDEKGRSCNILTTQTRPLFAMAGREFKLPNGGTEYLLLDLTVVPGPTGPIHAVAEEPEEQQGDESVQVGTTQVVSRPPQYRYQLTFNEQCFVSKSYDTIDFSLEKIREDVEKVWPHLAPNSLQCFICKDKAGRSWEVTEESSMSGLFDCFAEETVRSDGHTVLILKLEVGLEGLNNTSGRAEEMEASIDRVPTTSPPSMRGDQQEPPVRGSSDAEHSGGPGSDSWILPATTKK</sequence>
<keyword evidence="4" id="KW-1185">Reference proteome</keyword>
<dbReference type="EMBL" id="JABANM010005986">
    <property type="protein sequence ID" value="KAF4746664.1"/>
    <property type="molecule type" value="Genomic_DNA"/>
</dbReference>